<gene>
    <name evidence="4" type="ORF">FGK64_14880</name>
</gene>
<dbReference type="Gene3D" id="3.40.50.12780">
    <property type="entry name" value="N-terminal domain of ligase-like"/>
    <property type="match status" value="1"/>
</dbReference>
<dbReference type="RefSeq" id="WP_138864624.1">
    <property type="nucleotide sequence ID" value="NZ_VCPC01000003.1"/>
</dbReference>
<comment type="caution">
    <text evidence="4">The sequence shown here is derived from an EMBL/GenBank/DDBJ whole genome shotgun (WGS) entry which is preliminary data.</text>
</comment>
<comment type="similarity">
    <text evidence="1">Belongs to the ATP-dependent AMP-binding enzyme family.</text>
</comment>
<dbReference type="PROSITE" id="PS00455">
    <property type="entry name" value="AMP_BINDING"/>
    <property type="match status" value="1"/>
</dbReference>
<dbReference type="InterPro" id="IPR042099">
    <property type="entry name" value="ANL_N_sf"/>
</dbReference>
<dbReference type="InterPro" id="IPR000873">
    <property type="entry name" value="AMP-dep_synth/lig_dom"/>
</dbReference>
<dbReference type="Proteomes" id="UP001191082">
    <property type="component" value="Unassembled WGS sequence"/>
</dbReference>
<sequence length="478" mass="50530">MMTDRVFRALALHALQTPFKIALRSGARTISYCALAGFLAESAKALASSPRVVGISCDDPLEAALADIALTFYGHVAVHVPPFFSPTQRAHIATAAEIETFIGRSDTLVATESLPRPEACPPLGDPLNLPVAGARRIIFTSGSSGTPKGVIIGERQMAAAIAGLEKAISPRSDDRHLSLLPVAQLLEQVAGLYLPLLAGAEVCFCPEALTALFGGPMEPVMAMMEAARPTTTILVPALLARMVSELKLKRCNAPESLRLVAVGGAKTSPALLADAKAHGLHVYEGYGLSECCSVVSMARPGNPQPGTVGEILDGVRVRIDDGEIVVSGPTVMEGYIGQTPVSGEWRTGDLGRIENGHLIIEGRKDWLIVTPQGRNINPEWVESCLCADPNIPAAGLRLAEDGMLEIIAVITAPVDPARIKHLLANLPQYARPVRVGFAPASHEGLVKPGGGIDRSQLGHLSASLPFHSLCNERKERVA</sequence>
<name>A0ABY2X6Z8_9RHOB</name>
<evidence type="ECO:0000313" key="5">
    <source>
        <dbReference type="Proteomes" id="UP001191082"/>
    </source>
</evidence>
<dbReference type="Pfam" id="PF00501">
    <property type="entry name" value="AMP-binding"/>
    <property type="match status" value="1"/>
</dbReference>
<keyword evidence="2 4" id="KW-0436">Ligase</keyword>
<dbReference type="PANTHER" id="PTHR43201">
    <property type="entry name" value="ACYL-COA SYNTHETASE"/>
    <property type="match status" value="1"/>
</dbReference>
<dbReference type="SUPFAM" id="SSF56801">
    <property type="entry name" value="Acetyl-CoA synthetase-like"/>
    <property type="match status" value="1"/>
</dbReference>
<organism evidence="4 5">
    <name type="scientific">Arenibacterium halophilum</name>
    <dbReference type="NCBI Taxonomy" id="2583821"/>
    <lineage>
        <taxon>Bacteria</taxon>
        <taxon>Pseudomonadati</taxon>
        <taxon>Pseudomonadota</taxon>
        <taxon>Alphaproteobacteria</taxon>
        <taxon>Rhodobacterales</taxon>
        <taxon>Paracoccaceae</taxon>
        <taxon>Arenibacterium</taxon>
    </lineage>
</organism>
<protein>
    <submittedName>
        <fullName evidence="4">Long-chain fatty acid--CoA ligase</fullName>
    </submittedName>
</protein>
<dbReference type="InterPro" id="IPR020845">
    <property type="entry name" value="AMP-binding_CS"/>
</dbReference>
<evidence type="ECO:0000259" key="3">
    <source>
        <dbReference type="Pfam" id="PF00501"/>
    </source>
</evidence>
<proteinExistence type="inferred from homology"/>
<evidence type="ECO:0000256" key="1">
    <source>
        <dbReference type="ARBA" id="ARBA00006432"/>
    </source>
</evidence>
<accession>A0ABY2X6Z8</accession>
<evidence type="ECO:0000256" key="2">
    <source>
        <dbReference type="ARBA" id="ARBA00022598"/>
    </source>
</evidence>
<dbReference type="EMBL" id="VCPC01000003">
    <property type="protein sequence ID" value="TMV11559.1"/>
    <property type="molecule type" value="Genomic_DNA"/>
</dbReference>
<evidence type="ECO:0000313" key="4">
    <source>
        <dbReference type="EMBL" id="TMV11559.1"/>
    </source>
</evidence>
<keyword evidence="5" id="KW-1185">Reference proteome</keyword>
<reference evidence="4 5" key="1">
    <citation type="submission" date="2019-05" db="EMBL/GenBank/DDBJ databases">
        <title>Marivita sp. nov. isolated from sea sediment.</title>
        <authorList>
            <person name="Kim W."/>
        </authorList>
    </citation>
    <scope>NUCLEOTIDE SEQUENCE [LARGE SCALE GENOMIC DNA]</scope>
    <source>
        <strain evidence="4 5">CAU 1492</strain>
    </source>
</reference>
<dbReference type="GO" id="GO:0016874">
    <property type="term" value="F:ligase activity"/>
    <property type="evidence" value="ECO:0007669"/>
    <property type="project" value="UniProtKB-KW"/>
</dbReference>
<dbReference type="PANTHER" id="PTHR43201:SF5">
    <property type="entry name" value="MEDIUM-CHAIN ACYL-COA LIGASE ACSF2, MITOCHONDRIAL"/>
    <property type="match status" value="1"/>
</dbReference>
<feature type="domain" description="AMP-dependent synthetase/ligase" evidence="3">
    <location>
        <begin position="13"/>
        <end position="335"/>
    </location>
</feature>